<name>A0A1T3P1L6_9ACTN</name>
<dbReference type="AlphaFoldDB" id="A0A1T3P1L6"/>
<protein>
    <recommendedName>
        <fullName evidence="3">Tail terminator</fullName>
    </recommendedName>
</protein>
<dbReference type="Pfam" id="PF12691">
    <property type="entry name" value="Phage_tail_terminator_6"/>
    <property type="match status" value="1"/>
</dbReference>
<evidence type="ECO:0000313" key="2">
    <source>
        <dbReference type="Proteomes" id="UP000190037"/>
    </source>
</evidence>
<accession>A0A1T3P1L6</accession>
<dbReference type="RefSeq" id="WP_078977305.1">
    <property type="nucleotide sequence ID" value="NZ_MWQN01000001.1"/>
</dbReference>
<evidence type="ECO:0000313" key="1">
    <source>
        <dbReference type="EMBL" id="OPC83006.1"/>
    </source>
</evidence>
<keyword evidence="2" id="KW-1185">Reference proteome</keyword>
<organism evidence="1 2">
    <name type="scientific">Embleya scabrispora</name>
    <dbReference type="NCBI Taxonomy" id="159449"/>
    <lineage>
        <taxon>Bacteria</taxon>
        <taxon>Bacillati</taxon>
        <taxon>Actinomycetota</taxon>
        <taxon>Actinomycetes</taxon>
        <taxon>Kitasatosporales</taxon>
        <taxon>Streptomycetaceae</taxon>
        <taxon>Embleya</taxon>
    </lineage>
</organism>
<dbReference type="STRING" id="159449.B4N89_20550"/>
<dbReference type="OrthoDB" id="4953313at2"/>
<proteinExistence type="predicted"/>
<gene>
    <name evidence="1" type="ORF">B4N89_20550</name>
</gene>
<dbReference type="EMBL" id="MWQN01000001">
    <property type="protein sequence ID" value="OPC83006.1"/>
    <property type="molecule type" value="Genomic_DNA"/>
</dbReference>
<sequence>MSTWTTSLIDGLAQLLHDAGLGVYRPTGTYAAADIAVVAGVLPPMPDRVYCLSLYGTVRPSGLADVRVSIQGRARGPAGDSRSADYVADPIRDYLDGYRAVTVGGIRISQILHASGPGVLGLDGSNRPGRTDNFAITAERPTTHYPD</sequence>
<evidence type="ECO:0008006" key="3">
    <source>
        <dbReference type="Google" id="ProtNLM"/>
    </source>
</evidence>
<comment type="caution">
    <text evidence="1">The sequence shown here is derived from an EMBL/GenBank/DDBJ whole genome shotgun (WGS) entry which is preliminary data.</text>
</comment>
<reference evidence="1 2" key="1">
    <citation type="submission" date="2017-03" db="EMBL/GenBank/DDBJ databases">
        <title>Draft genome sequence of Streptomyces scabrisporus NF3, endophyte isolated from Amphipterygium adstringens.</title>
        <authorList>
            <person name="Vazquez M."/>
            <person name="Ceapa C.D."/>
            <person name="Rodriguez Luna D."/>
            <person name="Sanchez Esquivel S."/>
        </authorList>
    </citation>
    <scope>NUCLEOTIDE SEQUENCE [LARGE SCALE GENOMIC DNA]</scope>
    <source>
        <strain evidence="1 2">NF3</strain>
    </source>
</reference>
<dbReference type="InterPro" id="IPR024411">
    <property type="entry name" value="Tail_terminator_phage"/>
</dbReference>
<dbReference type="Proteomes" id="UP000190037">
    <property type="component" value="Unassembled WGS sequence"/>
</dbReference>